<proteinExistence type="inferred from homology"/>
<dbReference type="GO" id="GO:0008783">
    <property type="term" value="F:agmatinase activity"/>
    <property type="evidence" value="ECO:0007669"/>
    <property type="project" value="TreeGrafter"/>
</dbReference>
<keyword evidence="1" id="KW-0479">Metal-binding</keyword>
<sequence length="458" mass="49375">MYSEGLSKMRSTAVVASGTVHATTARSGLVFGVSSPGEAAVVNSRGQDEYRRERLGFRQCPADEGPIEISEITYSGLNTFAGVAHAQCFQKDNDSHSTKRYDIAVLGAPLDTTVTGRPGARYGPSAIRAGSLRKAWGFDTYTGRDPLKGWARVVDCGDAPMTWLDNRAAIKTLDQAHRLTAARPPADDSKSHVPRIVTLGGDHTTTLSALRGTYDNWGHVSVVHFDSHIGELDPDAACCSNTAFSAYAKNFLKIRGIPKFLLTRRVGGGVSDYAYAPMCREEFQADAFHRGLNHGTFLHVAHEEGLIRNSSIHVGIRASLNRREGDMKNDRRCGFATITARDLDTCGVQGVVDQIRNRVKDTQVYITVDIDVLDPAFAPATGTPEVGGWSTRELLAILEGLGGLKIVGADVVEVSPPFDNHGETTALAAAEIVHSLIDLMVLTPASLAEYLSTARRPS</sequence>
<evidence type="ECO:0000313" key="6">
    <source>
        <dbReference type="Proteomes" id="UP000887229"/>
    </source>
</evidence>
<dbReference type="Proteomes" id="UP000887229">
    <property type="component" value="Unassembled WGS sequence"/>
</dbReference>
<dbReference type="PANTHER" id="PTHR11358:SF28">
    <property type="entry name" value="HYPOTHETICAL ARGINASE FAMILY PROTEIN (EUROFUNG)"/>
    <property type="match status" value="1"/>
</dbReference>
<dbReference type="InterPro" id="IPR006035">
    <property type="entry name" value="Ureohydrolase"/>
</dbReference>
<protein>
    <submittedName>
        <fullName evidence="5">Arginase family protein</fullName>
    </submittedName>
</protein>
<dbReference type="Pfam" id="PF00491">
    <property type="entry name" value="Arginase"/>
    <property type="match status" value="2"/>
</dbReference>
<dbReference type="GO" id="GO:0033389">
    <property type="term" value="P:putrescine biosynthetic process from arginine, via agmatine"/>
    <property type="evidence" value="ECO:0007669"/>
    <property type="project" value="TreeGrafter"/>
</dbReference>
<dbReference type="CDD" id="cd11592">
    <property type="entry name" value="Agmatinase_PAH"/>
    <property type="match status" value="1"/>
</dbReference>
<gene>
    <name evidence="5" type="ORF">F5Z01DRAFT_635099</name>
</gene>
<evidence type="ECO:0000256" key="2">
    <source>
        <dbReference type="ARBA" id="ARBA00022801"/>
    </source>
</evidence>
<dbReference type="RefSeq" id="XP_046120070.1">
    <property type="nucleotide sequence ID" value="XM_046262124.1"/>
</dbReference>
<name>A0A9P7ZQT9_9HYPO</name>
<evidence type="ECO:0000256" key="1">
    <source>
        <dbReference type="ARBA" id="ARBA00022723"/>
    </source>
</evidence>
<keyword evidence="2 4" id="KW-0378">Hydrolase</keyword>
<evidence type="ECO:0000313" key="5">
    <source>
        <dbReference type="EMBL" id="KAG9256146.1"/>
    </source>
</evidence>
<dbReference type="OrthoDB" id="288726at2759"/>
<dbReference type="InterPro" id="IPR023696">
    <property type="entry name" value="Ureohydrolase_dom_sf"/>
</dbReference>
<accession>A0A9P7ZQT9</accession>
<dbReference type="PANTHER" id="PTHR11358">
    <property type="entry name" value="ARGINASE/AGMATINASE"/>
    <property type="match status" value="1"/>
</dbReference>
<evidence type="ECO:0000256" key="3">
    <source>
        <dbReference type="PROSITE-ProRule" id="PRU00742"/>
    </source>
</evidence>
<dbReference type="PROSITE" id="PS51409">
    <property type="entry name" value="ARGINASE_2"/>
    <property type="match status" value="1"/>
</dbReference>
<comment type="similarity">
    <text evidence="3 4">Belongs to the arginase family.</text>
</comment>
<dbReference type="PROSITE" id="PS01053">
    <property type="entry name" value="ARGINASE_1"/>
    <property type="match status" value="1"/>
</dbReference>
<dbReference type="AlphaFoldDB" id="A0A9P7ZQT9"/>
<comment type="caution">
    <text evidence="5">The sequence shown here is derived from an EMBL/GenBank/DDBJ whole genome shotgun (WGS) entry which is preliminary data.</text>
</comment>
<dbReference type="Gene3D" id="3.40.800.10">
    <property type="entry name" value="Ureohydrolase domain"/>
    <property type="match status" value="1"/>
</dbReference>
<keyword evidence="6" id="KW-1185">Reference proteome</keyword>
<dbReference type="GO" id="GO:0046872">
    <property type="term" value="F:metal ion binding"/>
    <property type="evidence" value="ECO:0007669"/>
    <property type="project" value="UniProtKB-KW"/>
</dbReference>
<dbReference type="InterPro" id="IPR020855">
    <property type="entry name" value="Ureohydrolase_Mn_BS"/>
</dbReference>
<dbReference type="EMBL" id="MU251249">
    <property type="protein sequence ID" value="KAG9256146.1"/>
    <property type="molecule type" value="Genomic_DNA"/>
</dbReference>
<evidence type="ECO:0000256" key="4">
    <source>
        <dbReference type="RuleBase" id="RU003684"/>
    </source>
</evidence>
<reference evidence="5" key="1">
    <citation type="journal article" date="2021" name="IMA Fungus">
        <title>Genomic characterization of three marine fungi, including Emericellopsis atlantica sp. nov. with signatures of a generalist lifestyle and marine biomass degradation.</title>
        <authorList>
            <person name="Hagestad O.C."/>
            <person name="Hou L."/>
            <person name="Andersen J.H."/>
            <person name="Hansen E.H."/>
            <person name="Altermark B."/>
            <person name="Li C."/>
            <person name="Kuhnert E."/>
            <person name="Cox R.J."/>
            <person name="Crous P.W."/>
            <person name="Spatafora J.W."/>
            <person name="Lail K."/>
            <person name="Amirebrahimi M."/>
            <person name="Lipzen A."/>
            <person name="Pangilinan J."/>
            <person name="Andreopoulos W."/>
            <person name="Hayes R.D."/>
            <person name="Ng V."/>
            <person name="Grigoriev I.V."/>
            <person name="Jackson S.A."/>
            <person name="Sutton T.D.S."/>
            <person name="Dobson A.D.W."/>
            <person name="Rama T."/>
        </authorList>
    </citation>
    <scope>NUCLEOTIDE SEQUENCE</scope>
    <source>
        <strain evidence="5">TS7</strain>
    </source>
</reference>
<dbReference type="GeneID" id="70293027"/>
<dbReference type="SUPFAM" id="SSF52768">
    <property type="entry name" value="Arginase/deacetylase"/>
    <property type="match status" value="2"/>
</dbReference>
<organism evidence="5 6">
    <name type="scientific">Emericellopsis atlantica</name>
    <dbReference type="NCBI Taxonomy" id="2614577"/>
    <lineage>
        <taxon>Eukaryota</taxon>
        <taxon>Fungi</taxon>
        <taxon>Dikarya</taxon>
        <taxon>Ascomycota</taxon>
        <taxon>Pezizomycotina</taxon>
        <taxon>Sordariomycetes</taxon>
        <taxon>Hypocreomycetidae</taxon>
        <taxon>Hypocreales</taxon>
        <taxon>Bionectriaceae</taxon>
        <taxon>Emericellopsis</taxon>
    </lineage>
</organism>